<dbReference type="Proteomes" id="UP000185124">
    <property type="component" value="Unassembled WGS sequence"/>
</dbReference>
<protein>
    <submittedName>
        <fullName evidence="2">Uncharacterized protein</fullName>
    </submittedName>
</protein>
<name>A0A1N5UFC2_9ACTN</name>
<accession>A0A1N5UFC2</accession>
<organism evidence="2 3">
    <name type="scientific">Micromonospora cremea</name>
    <dbReference type="NCBI Taxonomy" id="709881"/>
    <lineage>
        <taxon>Bacteria</taxon>
        <taxon>Bacillati</taxon>
        <taxon>Actinomycetota</taxon>
        <taxon>Actinomycetes</taxon>
        <taxon>Micromonosporales</taxon>
        <taxon>Micromonosporaceae</taxon>
        <taxon>Micromonospora</taxon>
    </lineage>
</organism>
<sequence length="63" mass="6303">MVMTAARAGAGCAGYGDPGQDEGSSGGEPAHLPQRRAHQHLVQPIECHVSLGTGAGESLHPSG</sequence>
<evidence type="ECO:0000313" key="3">
    <source>
        <dbReference type="Proteomes" id="UP000185124"/>
    </source>
</evidence>
<gene>
    <name evidence="2" type="ORF">SAMN04489832_0830</name>
</gene>
<evidence type="ECO:0000313" key="2">
    <source>
        <dbReference type="EMBL" id="SIM58868.1"/>
    </source>
</evidence>
<feature type="compositionally biased region" description="Low complexity" evidence="1">
    <location>
        <begin position="1"/>
        <end position="10"/>
    </location>
</feature>
<evidence type="ECO:0000256" key="1">
    <source>
        <dbReference type="SAM" id="MobiDB-lite"/>
    </source>
</evidence>
<proteinExistence type="predicted"/>
<reference evidence="3" key="1">
    <citation type="submission" date="2016-12" db="EMBL/GenBank/DDBJ databases">
        <authorList>
            <person name="Varghese N."/>
            <person name="Submissions S."/>
        </authorList>
    </citation>
    <scope>NUCLEOTIDE SEQUENCE [LARGE SCALE GENOMIC DNA]</scope>
    <source>
        <strain evidence="3">DSM 45599</strain>
    </source>
</reference>
<dbReference type="AlphaFoldDB" id="A0A1N5UFC2"/>
<dbReference type="EMBL" id="FSQT01000001">
    <property type="protein sequence ID" value="SIM58868.1"/>
    <property type="molecule type" value="Genomic_DNA"/>
</dbReference>
<keyword evidence="3" id="KW-1185">Reference proteome</keyword>
<feature type="region of interest" description="Disordered" evidence="1">
    <location>
        <begin position="1"/>
        <end position="41"/>
    </location>
</feature>